<evidence type="ECO:0000256" key="1">
    <source>
        <dbReference type="ARBA" id="ARBA00004049"/>
    </source>
</evidence>
<dbReference type="InterPro" id="IPR001025">
    <property type="entry name" value="BAH_dom"/>
</dbReference>
<feature type="compositionally biased region" description="Basic residues" evidence="7">
    <location>
        <begin position="1089"/>
        <end position="1105"/>
    </location>
</feature>
<feature type="domain" description="RWP-RK" evidence="10">
    <location>
        <begin position="971"/>
        <end position="1057"/>
    </location>
</feature>
<dbReference type="AlphaFoldDB" id="A0AAW1RNG9"/>
<feature type="region of interest" description="Disordered" evidence="7">
    <location>
        <begin position="252"/>
        <end position="308"/>
    </location>
</feature>
<feature type="domain" description="BAH" evidence="9">
    <location>
        <begin position="684"/>
        <end position="814"/>
    </location>
</feature>
<feature type="compositionally biased region" description="Gly residues" evidence="7">
    <location>
        <begin position="458"/>
        <end position="479"/>
    </location>
</feature>
<feature type="compositionally biased region" description="Acidic residues" evidence="7">
    <location>
        <begin position="915"/>
        <end position="924"/>
    </location>
</feature>
<dbReference type="Pfam" id="PF02042">
    <property type="entry name" value="RWP-RK"/>
    <property type="match status" value="1"/>
</dbReference>
<feature type="region of interest" description="Disordered" evidence="7">
    <location>
        <begin position="325"/>
        <end position="480"/>
    </location>
</feature>
<dbReference type="InterPro" id="IPR001357">
    <property type="entry name" value="BRCT_dom"/>
</dbReference>
<feature type="region of interest" description="Disordered" evidence="7">
    <location>
        <begin position="866"/>
        <end position="895"/>
    </location>
</feature>
<feature type="region of interest" description="Disordered" evidence="7">
    <location>
        <begin position="1048"/>
        <end position="1105"/>
    </location>
</feature>
<feature type="compositionally biased region" description="Polar residues" evidence="7">
    <location>
        <begin position="1056"/>
        <end position="1066"/>
    </location>
</feature>
<dbReference type="Proteomes" id="UP001445335">
    <property type="component" value="Unassembled WGS sequence"/>
</dbReference>
<dbReference type="EMBL" id="JALJOU010000030">
    <property type="protein sequence ID" value="KAK9835070.1"/>
    <property type="molecule type" value="Genomic_DNA"/>
</dbReference>
<comment type="function">
    <text evidence="1">Putative transcription factor.</text>
</comment>
<evidence type="ECO:0000259" key="8">
    <source>
        <dbReference type="PROSITE" id="PS50172"/>
    </source>
</evidence>
<evidence type="ECO:0008006" key="13">
    <source>
        <dbReference type="Google" id="ProtNLM"/>
    </source>
</evidence>
<protein>
    <recommendedName>
        <fullName evidence="13">RWP-RK domain-containing protein</fullName>
    </recommendedName>
</protein>
<feature type="region of interest" description="Disordered" evidence="7">
    <location>
        <begin position="218"/>
        <end position="237"/>
    </location>
</feature>
<dbReference type="Gene3D" id="2.30.30.490">
    <property type="match status" value="1"/>
</dbReference>
<comment type="caution">
    <text evidence="11">The sequence shown here is derived from an EMBL/GenBank/DDBJ whole genome shotgun (WGS) entry which is preliminary data.</text>
</comment>
<feature type="compositionally biased region" description="Gly residues" evidence="7">
    <location>
        <begin position="870"/>
        <end position="893"/>
    </location>
</feature>
<dbReference type="GO" id="GO:0003677">
    <property type="term" value="F:DNA binding"/>
    <property type="evidence" value="ECO:0007669"/>
    <property type="project" value="UniProtKB-KW"/>
</dbReference>
<name>A0AAW1RNG9_9CHLO</name>
<evidence type="ECO:0000259" key="9">
    <source>
        <dbReference type="PROSITE" id="PS51038"/>
    </source>
</evidence>
<dbReference type="Gene3D" id="3.40.50.10190">
    <property type="entry name" value="BRCT domain"/>
    <property type="match status" value="1"/>
</dbReference>
<feature type="compositionally biased region" description="Low complexity" evidence="7">
    <location>
        <begin position="345"/>
        <end position="359"/>
    </location>
</feature>
<evidence type="ECO:0000313" key="12">
    <source>
        <dbReference type="Proteomes" id="UP001445335"/>
    </source>
</evidence>
<proteinExistence type="predicted"/>
<evidence type="ECO:0000256" key="7">
    <source>
        <dbReference type="SAM" id="MobiDB-lite"/>
    </source>
</evidence>
<dbReference type="InterPro" id="IPR044607">
    <property type="entry name" value="RKD-like"/>
</dbReference>
<keyword evidence="4" id="KW-0238">DNA-binding</keyword>
<dbReference type="InterPro" id="IPR036420">
    <property type="entry name" value="BRCT_dom_sf"/>
</dbReference>
<feature type="compositionally biased region" description="Low complexity" evidence="7">
    <location>
        <begin position="448"/>
        <end position="457"/>
    </location>
</feature>
<reference evidence="11 12" key="1">
    <citation type="journal article" date="2024" name="Nat. Commun.">
        <title>Phylogenomics reveals the evolutionary origins of lichenization in chlorophyte algae.</title>
        <authorList>
            <person name="Puginier C."/>
            <person name="Libourel C."/>
            <person name="Otte J."/>
            <person name="Skaloud P."/>
            <person name="Haon M."/>
            <person name="Grisel S."/>
            <person name="Petersen M."/>
            <person name="Berrin J.G."/>
            <person name="Delaux P.M."/>
            <person name="Dal Grande F."/>
            <person name="Keller J."/>
        </authorList>
    </citation>
    <scope>NUCLEOTIDE SEQUENCE [LARGE SCALE GENOMIC DNA]</scope>
    <source>
        <strain evidence="11 12">SAG 245.80</strain>
    </source>
</reference>
<feature type="domain" description="BRCT" evidence="8">
    <location>
        <begin position="509"/>
        <end position="589"/>
    </location>
</feature>
<feature type="region of interest" description="Disordered" evidence="7">
    <location>
        <begin position="911"/>
        <end position="981"/>
    </location>
</feature>
<dbReference type="GO" id="GO:0003700">
    <property type="term" value="F:DNA-binding transcription factor activity"/>
    <property type="evidence" value="ECO:0007669"/>
    <property type="project" value="InterPro"/>
</dbReference>
<accession>A0AAW1RNG9</accession>
<dbReference type="PANTHER" id="PTHR46373:SF2">
    <property type="entry name" value="RWP-RK DOMAIN-CONTAINING PROTEIN"/>
    <property type="match status" value="1"/>
</dbReference>
<gene>
    <name evidence="11" type="ORF">WJX81_008452</name>
</gene>
<evidence type="ECO:0000313" key="11">
    <source>
        <dbReference type="EMBL" id="KAK9835070.1"/>
    </source>
</evidence>
<keyword evidence="12" id="KW-1185">Reference proteome</keyword>
<feature type="compositionally biased region" description="Acidic residues" evidence="7">
    <location>
        <begin position="942"/>
        <end position="959"/>
    </location>
</feature>
<organism evidence="11 12">
    <name type="scientific">Elliptochloris bilobata</name>
    <dbReference type="NCBI Taxonomy" id="381761"/>
    <lineage>
        <taxon>Eukaryota</taxon>
        <taxon>Viridiplantae</taxon>
        <taxon>Chlorophyta</taxon>
        <taxon>core chlorophytes</taxon>
        <taxon>Trebouxiophyceae</taxon>
        <taxon>Trebouxiophyceae incertae sedis</taxon>
        <taxon>Elliptochloris clade</taxon>
        <taxon>Elliptochloris</taxon>
    </lineage>
</organism>
<dbReference type="InterPro" id="IPR043151">
    <property type="entry name" value="BAH_sf"/>
</dbReference>
<dbReference type="PROSITE" id="PS50172">
    <property type="entry name" value="BRCT"/>
    <property type="match status" value="1"/>
</dbReference>
<feature type="compositionally biased region" description="Low complexity" evidence="7">
    <location>
        <begin position="421"/>
        <end position="432"/>
    </location>
</feature>
<keyword evidence="3" id="KW-0175">Coiled coil</keyword>
<dbReference type="PROSITE" id="PS51519">
    <property type="entry name" value="RWP_RK"/>
    <property type="match status" value="1"/>
</dbReference>
<keyword evidence="2" id="KW-0805">Transcription regulation</keyword>
<dbReference type="PANTHER" id="PTHR46373">
    <property type="entry name" value="PROTEIN RKD4"/>
    <property type="match status" value="1"/>
</dbReference>
<evidence type="ECO:0000256" key="5">
    <source>
        <dbReference type="ARBA" id="ARBA00023163"/>
    </source>
</evidence>
<feature type="region of interest" description="Disordered" evidence="7">
    <location>
        <begin position="822"/>
        <end position="848"/>
    </location>
</feature>
<evidence type="ECO:0000256" key="2">
    <source>
        <dbReference type="ARBA" id="ARBA00023015"/>
    </source>
</evidence>
<sequence length="1105" mass="114152">MVSRAPSTPDDGGFVPTWHPAEDEERALEAAALVNYLCKGATEHGSAPGGVYVSVMQMDLQLVATTMKVPQDATGVWERHLLERHVEHGLLQAWVAEAGGEPEEALPDSLPPDLEAALDVASVLDERIRLCEELDGQGAAARQASAPTPWLRRGGKRQRIAARLSGAVGRLGIVGPVAVASGRDRLAALQVPAVEPAQLPQRPRAATAAGLPMRMAAHDPYSFPNSQQGCGAPSAPDQALAAADQALAAAHGQGASTLGRRGPCRGSKQAGTPQARQQLGTGGGRLARQGRGRGRGHGRPARLQRQPARFQDFTQCATQLDAAAEPALAPDTEDNTKGALGGGAQAAALPARLSPSSPAVGKRRRLRAMSDVPLPKLRALEATPAPGTLSRGSDAGAGGATPEAGEDALDGADLTQTPMPALSSLHASSSLDAPRRPKRRRSLSTLPAPAGGRRSSSGPGGDARAGSGCGGGGRDGGGARARAGAAINHESLGGAGALAGANLNPKNPGGAGALAGMRLLVTGLDEPGERRRVEGLLRHCGAVVCDAIPPVDAPADAVVAGRPCPRRAKWQLAVATGLPLLTPAWVAACAAAGARAPMSGAAHAWLPRNPNPSRPLAGMRVHLAGAAGFVSQYGALLPHAGTSVVKKLPAAIQWLGEPLAAPGGARAPALQHRRYYSGFVRGDMVVRVGDDVRLAPALGEAAVRVAHVEALWAEPQQRCLANLRRYYHPEETVFAGSGSVAELFASNHIEPRVPLAAVVSRPLTAAEVEALAKKLGTWLGALRKVEVQMAVVRPSDVVVPVEIGLSRIAFQDKDDYTVQGDMKVPTEQAPWDSPTPSQLGRGRASPRCSEREIFTDLAEIEPWPAWRGLAAGGGGGDGGGGGSGGGNGGGGGRQTHAVDLCESVATAAPAYGAGDESDGSDGSDWEGARAGCAPERVRSTEGSDDEGTSGEEAGDDSDSASDTAGGGGGAGGSGGGRRRPRKGNVAHITMQLLEDGGHFDSPIQNAAATLQVGVTTLKKICRKYNILRWPYRKRFSQHKLIERVTRHISEAAQPPNAANTHSAPDSTQEEEIRPASAARRPARRDARRFSSRTRHKPKRAARGAR</sequence>
<evidence type="ECO:0000256" key="6">
    <source>
        <dbReference type="ARBA" id="ARBA00023242"/>
    </source>
</evidence>
<dbReference type="InterPro" id="IPR003035">
    <property type="entry name" value="RWP-RK_dom"/>
</dbReference>
<dbReference type="GO" id="GO:0003682">
    <property type="term" value="F:chromatin binding"/>
    <property type="evidence" value="ECO:0007669"/>
    <property type="project" value="InterPro"/>
</dbReference>
<dbReference type="PROSITE" id="PS51038">
    <property type="entry name" value="BAH"/>
    <property type="match status" value="1"/>
</dbReference>
<keyword evidence="6" id="KW-0539">Nucleus</keyword>
<evidence type="ECO:0000256" key="4">
    <source>
        <dbReference type="ARBA" id="ARBA00023125"/>
    </source>
</evidence>
<dbReference type="SUPFAM" id="SSF52113">
    <property type="entry name" value="BRCT domain"/>
    <property type="match status" value="1"/>
</dbReference>
<evidence type="ECO:0000256" key="3">
    <source>
        <dbReference type="ARBA" id="ARBA00023054"/>
    </source>
</evidence>
<feature type="compositionally biased region" description="Basic residues" evidence="7">
    <location>
        <begin position="288"/>
        <end position="302"/>
    </location>
</feature>
<feature type="compositionally biased region" description="Gly residues" evidence="7">
    <location>
        <begin position="964"/>
        <end position="975"/>
    </location>
</feature>
<evidence type="ECO:0000259" key="10">
    <source>
        <dbReference type="PROSITE" id="PS51519"/>
    </source>
</evidence>
<keyword evidence="5" id="KW-0804">Transcription</keyword>